<keyword evidence="10" id="KW-0479">Metal-binding</keyword>
<dbReference type="RefSeq" id="WP_169263982.1">
    <property type="nucleotide sequence ID" value="NZ_QMEC01000016.1"/>
</dbReference>
<dbReference type="NCBIfam" id="TIGR00494">
    <property type="entry name" value="crcB"/>
    <property type="match status" value="1"/>
</dbReference>
<keyword evidence="12" id="KW-1185">Reference proteome</keyword>
<keyword evidence="4 10" id="KW-1133">Transmembrane helix</keyword>
<keyword evidence="10" id="KW-0915">Sodium</keyword>
<name>A0ABX1M3J1_9CYAN</name>
<comment type="activity regulation">
    <text evidence="10">Na(+) is not transported, but it plays an essential structural role and its presence is essential for fluoride channel function.</text>
</comment>
<evidence type="ECO:0000256" key="7">
    <source>
        <dbReference type="ARBA" id="ARBA00035120"/>
    </source>
</evidence>
<keyword evidence="5 10" id="KW-0472">Membrane</keyword>
<dbReference type="EMBL" id="QMEC01000016">
    <property type="protein sequence ID" value="NMF62380.1"/>
    <property type="molecule type" value="Genomic_DNA"/>
</dbReference>
<comment type="function">
    <text evidence="9 10">Fluoride-specific ion channel. Important for reducing fluoride concentration in the cell, thus reducing its toxicity.</text>
</comment>
<feature type="transmembrane region" description="Helical" evidence="10">
    <location>
        <begin position="103"/>
        <end position="123"/>
    </location>
</feature>
<evidence type="ECO:0000256" key="5">
    <source>
        <dbReference type="ARBA" id="ARBA00023136"/>
    </source>
</evidence>
<proteinExistence type="inferred from homology"/>
<reference evidence="11 12" key="1">
    <citation type="submission" date="2018-06" db="EMBL/GenBank/DDBJ databases">
        <title>Comparative genomics of Brasilonema spp. strains.</title>
        <authorList>
            <person name="Alvarenga D.O."/>
            <person name="Fiore M.F."/>
            <person name="Varani A.M."/>
        </authorList>
    </citation>
    <scope>NUCLEOTIDE SEQUENCE [LARGE SCALE GENOMIC DNA]</scope>
    <source>
        <strain evidence="11 12">UFV-OR1</strain>
    </source>
</reference>
<comment type="catalytic activity">
    <reaction evidence="8">
        <text>fluoride(in) = fluoride(out)</text>
        <dbReference type="Rhea" id="RHEA:76159"/>
        <dbReference type="ChEBI" id="CHEBI:17051"/>
    </reaction>
    <physiologicalReaction direction="left-to-right" evidence="8">
        <dbReference type="Rhea" id="RHEA:76160"/>
    </physiologicalReaction>
</comment>
<evidence type="ECO:0000313" key="12">
    <source>
        <dbReference type="Proteomes" id="UP000762253"/>
    </source>
</evidence>
<sequence>MNSAISTILAISLGAIPGALSRYYLTLFFTSRFGTAFPYGTFFINITGAFLMGFFTTLTSKFGISQVVQLLVTVGFLGSYTTFSTYALDTSNVLQARGYKTALLYWLGSPLLGLISIELGILLGRLI</sequence>
<feature type="binding site" evidence="10">
    <location>
        <position position="78"/>
    </location>
    <ligand>
        <name>Na(+)</name>
        <dbReference type="ChEBI" id="CHEBI:29101"/>
        <note>structural</note>
    </ligand>
</feature>
<dbReference type="Proteomes" id="UP000762253">
    <property type="component" value="Unassembled WGS sequence"/>
</dbReference>
<evidence type="ECO:0000256" key="9">
    <source>
        <dbReference type="ARBA" id="ARBA00049940"/>
    </source>
</evidence>
<evidence type="ECO:0000256" key="6">
    <source>
        <dbReference type="ARBA" id="ARBA00023303"/>
    </source>
</evidence>
<evidence type="ECO:0000256" key="4">
    <source>
        <dbReference type="ARBA" id="ARBA00022989"/>
    </source>
</evidence>
<evidence type="ECO:0000256" key="2">
    <source>
        <dbReference type="ARBA" id="ARBA00022475"/>
    </source>
</evidence>
<feature type="transmembrane region" description="Helical" evidence="10">
    <location>
        <begin position="37"/>
        <end position="55"/>
    </location>
</feature>
<dbReference type="InterPro" id="IPR003691">
    <property type="entry name" value="FluC"/>
</dbReference>
<evidence type="ECO:0000256" key="1">
    <source>
        <dbReference type="ARBA" id="ARBA00004651"/>
    </source>
</evidence>
<comment type="caution">
    <text evidence="11">The sequence shown here is derived from an EMBL/GenBank/DDBJ whole genome shotgun (WGS) entry which is preliminary data.</text>
</comment>
<gene>
    <name evidence="10 11" type="primary">crcB</name>
    <name evidence="10" type="synonym">fluC</name>
    <name evidence="11" type="ORF">DP115_06085</name>
</gene>
<keyword evidence="3 10" id="KW-0812">Transmembrane</keyword>
<comment type="similarity">
    <text evidence="7 10">Belongs to the fluoride channel Fluc/FEX (TC 1.A.43) family.</text>
</comment>
<feature type="binding site" evidence="10">
    <location>
        <position position="81"/>
    </location>
    <ligand>
        <name>Na(+)</name>
        <dbReference type="ChEBI" id="CHEBI:29101"/>
        <note>structural</note>
    </ligand>
</feature>
<evidence type="ECO:0000256" key="10">
    <source>
        <dbReference type="HAMAP-Rule" id="MF_00454"/>
    </source>
</evidence>
<feature type="transmembrane region" description="Helical" evidence="10">
    <location>
        <begin position="67"/>
        <end position="88"/>
    </location>
</feature>
<organism evidence="11 12">
    <name type="scientific">Brasilonema octagenarum UFV-OR1</name>
    <dbReference type="NCBI Taxonomy" id="417115"/>
    <lineage>
        <taxon>Bacteria</taxon>
        <taxon>Bacillati</taxon>
        <taxon>Cyanobacteriota</taxon>
        <taxon>Cyanophyceae</taxon>
        <taxon>Nostocales</taxon>
        <taxon>Scytonemataceae</taxon>
        <taxon>Brasilonema</taxon>
        <taxon>Octagenarum group</taxon>
    </lineage>
</organism>
<comment type="subcellular location">
    <subcellularLocation>
        <location evidence="1 10">Cell membrane</location>
        <topology evidence="1 10">Multi-pass membrane protein</topology>
    </subcellularLocation>
</comment>
<accession>A0ABX1M3J1</accession>
<protein>
    <recommendedName>
        <fullName evidence="10">Fluoride-specific ion channel FluC</fullName>
    </recommendedName>
</protein>
<keyword evidence="6 10" id="KW-0407">Ion channel</keyword>
<dbReference type="PANTHER" id="PTHR28259">
    <property type="entry name" value="FLUORIDE EXPORT PROTEIN 1-RELATED"/>
    <property type="match status" value="1"/>
</dbReference>
<keyword evidence="10" id="KW-0813">Transport</keyword>
<keyword evidence="2 10" id="KW-1003">Cell membrane</keyword>
<evidence type="ECO:0000256" key="8">
    <source>
        <dbReference type="ARBA" id="ARBA00035585"/>
    </source>
</evidence>
<evidence type="ECO:0000313" key="11">
    <source>
        <dbReference type="EMBL" id="NMF62380.1"/>
    </source>
</evidence>
<dbReference type="HAMAP" id="MF_00454">
    <property type="entry name" value="FluC"/>
    <property type="match status" value="1"/>
</dbReference>
<evidence type="ECO:0000256" key="3">
    <source>
        <dbReference type="ARBA" id="ARBA00022692"/>
    </source>
</evidence>
<dbReference type="Pfam" id="PF02537">
    <property type="entry name" value="CRCB"/>
    <property type="match status" value="1"/>
</dbReference>
<keyword evidence="10" id="KW-0406">Ion transport</keyword>
<dbReference type="PANTHER" id="PTHR28259:SF1">
    <property type="entry name" value="FLUORIDE EXPORT PROTEIN 1-RELATED"/>
    <property type="match status" value="1"/>
</dbReference>